<accession>A0A179T7H5</accession>
<keyword evidence="2" id="KW-0238">DNA-binding</keyword>
<dbReference type="AlphaFoldDB" id="A0A179T7H5"/>
<dbReference type="SUPFAM" id="SSF46689">
    <property type="entry name" value="Homeodomain-like"/>
    <property type="match status" value="2"/>
</dbReference>
<comment type="caution">
    <text evidence="5">The sequence shown here is derived from an EMBL/GenBank/DDBJ whole genome shotgun (WGS) entry which is preliminary data.</text>
</comment>
<dbReference type="InterPro" id="IPR018060">
    <property type="entry name" value="HTH_AraC"/>
</dbReference>
<protein>
    <recommendedName>
        <fullName evidence="4">HTH araC/xylS-type domain-containing protein</fullName>
    </recommendedName>
</protein>
<dbReference type="PROSITE" id="PS00041">
    <property type="entry name" value="HTH_ARAC_FAMILY_1"/>
    <property type="match status" value="1"/>
</dbReference>
<organism evidence="5 6">
    <name type="scientific">Metabacillus litoralis</name>
    <dbReference type="NCBI Taxonomy" id="152268"/>
    <lineage>
        <taxon>Bacteria</taxon>
        <taxon>Bacillati</taxon>
        <taxon>Bacillota</taxon>
        <taxon>Bacilli</taxon>
        <taxon>Bacillales</taxon>
        <taxon>Bacillaceae</taxon>
        <taxon>Metabacillus</taxon>
    </lineage>
</organism>
<dbReference type="InterPro" id="IPR037923">
    <property type="entry name" value="HTH-like"/>
</dbReference>
<dbReference type="PANTHER" id="PTHR43280:SF28">
    <property type="entry name" value="HTH-TYPE TRANSCRIPTIONAL ACTIVATOR RHAS"/>
    <property type="match status" value="1"/>
</dbReference>
<dbReference type="GO" id="GO:0003700">
    <property type="term" value="F:DNA-binding transcription factor activity"/>
    <property type="evidence" value="ECO:0007669"/>
    <property type="project" value="InterPro"/>
</dbReference>
<dbReference type="Proteomes" id="UP000078534">
    <property type="component" value="Unassembled WGS sequence"/>
</dbReference>
<keyword evidence="6" id="KW-1185">Reference proteome</keyword>
<dbReference type="InterPro" id="IPR020449">
    <property type="entry name" value="Tscrpt_reg_AraC-type_HTH"/>
</dbReference>
<dbReference type="InterPro" id="IPR009057">
    <property type="entry name" value="Homeodomain-like_sf"/>
</dbReference>
<dbReference type="InterPro" id="IPR018062">
    <property type="entry name" value="HTH_AraC-typ_CS"/>
</dbReference>
<evidence type="ECO:0000259" key="4">
    <source>
        <dbReference type="PROSITE" id="PS01124"/>
    </source>
</evidence>
<dbReference type="InterPro" id="IPR014710">
    <property type="entry name" value="RmlC-like_jellyroll"/>
</dbReference>
<reference evidence="6" key="1">
    <citation type="submission" date="2016-04" db="EMBL/GenBank/DDBJ databases">
        <authorList>
            <person name="Lyu Z."/>
            <person name="Lyu W."/>
        </authorList>
    </citation>
    <scope>NUCLEOTIDE SEQUENCE [LARGE SCALE GENOMIC DNA]</scope>
    <source>
        <strain evidence="6">C44</strain>
    </source>
</reference>
<gene>
    <name evidence="5" type="ORF">A6K24_02015</name>
</gene>
<dbReference type="Gene3D" id="2.60.120.10">
    <property type="entry name" value="Jelly Rolls"/>
    <property type="match status" value="1"/>
</dbReference>
<keyword evidence="3" id="KW-0804">Transcription</keyword>
<dbReference type="STRING" id="152268.A6K24_02015"/>
<evidence type="ECO:0000256" key="3">
    <source>
        <dbReference type="ARBA" id="ARBA00023163"/>
    </source>
</evidence>
<dbReference type="GO" id="GO:0043565">
    <property type="term" value="F:sequence-specific DNA binding"/>
    <property type="evidence" value="ECO:0007669"/>
    <property type="project" value="InterPro"/>
</dbReference>
<dbReference type="RefSeq" id="WP_066325033.1">
    <property type="nucleotide sequence ID" value="NZ_LWSG01000001.1"/>
</dbReference>
<dbReference type="PRINTS" id="PR00032">
    <property type="entry name" value="HTHARAC"/>
</dbReference>
<dbReference type="Pfam" id="PF02311">
    <property type="entry name" value="AraC_binding"/>
    <property type="match status" value="1"/>
</dbReference>
<keyword evidence="1" id="KW-0805">Transcription regulation</keyword>
<dbReference type="PANTHER" id="PTHR43280">
    <property type="entry name" value="ARAC-FAMILY TRANSCRIPTIONAL REGULATOR"/>
    <property type="match status" value="1"/>
</dbReference>
<name>A0A179T7H5_9BACI</name>
<dbReference type="PROSITE" id="PS01124">
    <property type="entry name" value="HTH_ARAC_FAMILY_2"/>
    <property type="match status" value="1"/>
</dbReference>
<dbReference type="OrthoDB" id="2713997at2"/>
<dbReference type="Pfam" id="PF12833">
    <property type="entry name" value="HTH_18"/>
    <property type="match status" value="1"/>
</dbReference>
<evidence type="ECO:0000313" key="6">
    <source>
        <dbReference type="Proteomes" id="UP000078534"/>
    </source>
</evidence>
<proteinExistence type="predicted"/>
<evidence type="ECO:0000256" key="2">
    <source>
        <dbReference type="ARBA" id="ARBA00023125"/>
    </source>
</evidence>
<sequence>MNETLTASYRNKWKGEHPFHYHSHQDYEIYFFHAGECRYLIHNQIYDLEPGDILVMDGLTLHKPNVKPTTDYVRSVIQFSPLWIKSLLMEMGSMYLLETFQTLHNCLIRTNENEQSKELEHVFCRLAKLKRTAKLPNIQAETEMKVLLLQALIVLHRLGQMNSIEIPNQKEDKAVHAENIAEYIQQHYMNKLTLQRISEKLNLSRSYVAQVFKTMTGYTVMEYVMECRLTQAKYLIEMEPLKPLKDVAYESGFESATHFSRYFREKVGVSAKEYRHIRLNNR</sequence>
<evidence type="ECO:0000256" key="1">
    <source>
        <dbReference type="ARBA" id="ARBA00023015"/>
    </source>
</evidence>
<dbReference type="Gene3D" id="1.10.10.60">
    <property type="entry name" value="Homeodomain-like"/>
    <property type="match status" value="2"/>
</dbReference>
<dbReference type="SMART" id="SM00342">
    <property type="entry name" value="HTH_ARAC"/>
    <property type="match status" value="1"/>
</dbReference>
<dbReference type="SUPFAM" id="SSF51215">
    <property type="entry name" value="Regulatory protein AraC"/>
    <property type="match status" value="1"/>
</dbReference>
<evidence type="ECO:0000313" key="5">
    <source>
        <dbReference type="EMBL" id="OAS89350.1"/>
    </source>
</evidence>
<dbReference type="InterPro" id="IPR003313">
    <property type="entry name" value="AraC-bd"/>
</dbReference>
<dbReference type="EMBL" id="LWSG01000001">
    <property type="protein sequence ID" value="OAS89350.1"/>
    <property type="molecule type" value="Genomic_DNA"/>
</dbReference>
<feature type="domain" description="HTH araC/xylS-type" evidence="4">
    <location>
        <begin position="178"/>
        <end position="277"/>
    </location>
</feature>